<keyword evidence="1" id="KW-0479">Metal-binding</keyword>
<dbReference type="GO" id="GO:0046872">
    <property type="term" value="F:metal ion binding"/>
    <property type="evidence" value="ECO:0007669"/>
    <property type="project" value="UniProtKB-KW"/>
</dbReference>
<keyword evidence="6" id="KW-1185">Reference proteome</keyword>
<protein>
    <recommendedName>
        <fullName evidence="4">CMP/dCMP-type deaminase domain-containing protein</fullName>
    </recommendedName>
</protein>
<dbReference type="Proteomes" id="UP001608902">
    <property type="component" value="Unassembled WGS sequence"/>
</dbReference>
<dbReference type="InterPro" id="IPR016193">
    <property type="entry name" value="Cytidine_deaminase-like"/>
</dbReference>
<feature type="domain" description="CMP/dCMP-type deaminase" evidence="4">
    <location>
        <begin position="10"/>
        <end position="126"/>
    </location>
</feature>
<keyword evidence="2" id="KW-0378">Hydrolase</keyword>
<dbReference type="Pfam" id="PF00383">
    <property type="entry name" value="dCMP_cyt_deam_1"/>
    <property type="match status" value="1"/>
</dbReference>
<dbReference type="GO" id="GO:0016787">
    <property type="term" value="F:hydrolase activity"/>
    <property type="evidence" value="ECO:0007669"/>
    <property type="project" value="UniProtKB-KW"/>
</dbReference>
<proteinExistence type="predicted"/>
<evidence type="ECO:0000259" key="4">
    <source>
        <dbReference type="PROSITE" id="PS51747"/>
    </source>
</evidence>
<dbReference type="SUPFAM" id="SSF53927">
    <property type="entry name" value="Cytidine deaminase-like"/>
    <property type="match status" value="1"/>
</dbReference>
<dbReference type="Gene3D" id="3.40.140.10">
    <property type="entry name" value="Cytidine Deaminase, domain 2"/>
    <property type="match status" value="1"/>
</dbReference>
<evidence type="ECO:0000256" key="1">
    <source>
        <dbReference type="ARBA" id="ARBA00022723"/>
    </source>
</evidence>
<dbReference type="AlphaFoldDB" id="A0ABD6ELZ5"/>
<gene>
    <name evidence="5" type="ORF">AB6A40_007607</name>
</gene>
<evidence type="ECO:0000313" key="6">
    <source>
        <dbReference type="Proteomes" id="UP001608902"/>
    </source>
</evidence>
<dbReference type="InterPro" id="IPR002125">
    <property type="entry name" value="CMP_dCMP_dom"/>
</dbReference>
<dbReference type="InterPro" id="IPR016192">
    <property type="entry name" value="APOBEC/CMP_deaminase_Zn-bd"/>
</dbReference>
<evidence type="ECO:0000313" key="5">
    <source>
        <dbReference type="EMBL" id="MFH4980898.1"/>
    </source>
</evidence>
<accession>A0ABD6ELZ5</accession>
<sequence length="202" mass="23428">METNGGEINENDKKFMERAFELAEEALKSAEVPVGCILVLNGEEVACGRNDVNRSKNPTNHAEMKMIEQLKLWCTQHKKTLTEVFQEATLYVTLEPCIMCACALYHLKIKRIVYGAANERFGGIHSVGGREKYASDHEIEVICGLDKERSVQMLKNFYDTENPFCPEEKRRHRTKQSTCIPRRAWWSWWTYCLWHFTYAVIG</sequence>
<keyword evidence="3" id="KW-0862">Zinc</keyword>
<dbReference type="PROSITE" id="PS51747">
    <property type="entry name" value="CYT_DCMP_DEAMINASES_2"/>
    <property type="match status" value="1"/>
</dbReference>
<dbReference type="CDD" id="cd01285">
    <property type="entry name" value="nucleoside_deaminase"/>
    <property type="match status" value="1"/>
</dbReference>
<dbReference type="PANTHER" id="PTHR11079">
    <property type="entry name" value="CYTOSINE DEAMINASE FAMILY MEMBER"/>
    <property type="match status" value="1"/>
</dbReference>
<organism evidence="5 6">
    <name type="scientific">Gnathostoma spinigerum</name>
    <dbReference type="NCBI Taxonomy" id="75299"/>
    <lineage>
        <taxon>Eukaryota</taxon>
        <taxon>Metazoa</taxon>
        <taxon>Ecdysozoa</taxon>
        <taxon>Nematoda</taxon>
        <taxon>Chromadorea</taxon>
        <taxon>Rhabditida</taxon>
        <taxon>Spirurina</taxon>
        <taxon>Gnathostomatomorpha</taxon>
        <taxon>Gnathostomatoidea</taxon>
        <taxon>Gnathostomatidae</taxon>
        <taxon>Gnathostoma</taxon>
    </lineage>
</organism>
<evidence type="ECO:0000256" key="3">
    <source>
        <dbReference type="ARBA" id="ARBA00022833"/>
    </source>
</evidence>
<reference evidence="5 6" key="1">
    <citation type="submission" date="2024-08" db="EMBL/GenBank/DDBJ databases">
        <title>Gnathostoma spinigerum genome.</title>
        <authorList>
            <person name="Gonzalez-Bertolin B."/>
            <person name="Monzon S."/>
            <person name="Zaballos A."/>
            <person name="Jimenez P."/>
            <person name="Dekumyoy P."/>
            <person name="Varona S."/>
            <person name="Cuesta I."/>
            <person name="Sumanam S."/>
            <person name="Adisakwattana P."/>
            <person name="Gasser R.B."/>
            <person name="Hernandez-Gonzalez A."/>
            <person name="Young N.D."/>
            <person name="Perteguer M.J."/>
        </authorList>
    </citation>
    <scope>NUCLEOTIDE SEQUENCE [LARGE SCALE GENOMIC DNA]</scope>
    <source>
        <strain evidence="5">AL3</strain>
        <tissue evidence="5">Liver</tissue>
    </source>
</reference>
<comment type="caution">
    <text evidence="5">The sequence shown here is derived from an EMBL/GenBank/DDBJ whole genome shotgun (WGS) entry which is preliminary data.</text>
</comment>
<evidence type="ECO:0000256" key="2">
    <source>
        <dbReference type="ARBA" id="ARBA00022801"/>
    </source>
</evidence>
<dbReference type="PROSITE" id="PS00903">
    <property type="entry name" value="CYT_DCMP_DEAMINASES_1"/>
    <property type="match status" value="1"/>
</dbReference>
<dbReference type="PANTHER" id="PTHR11079:SF149">
    <property type="entry name" value="TRNA-SPECIFIC ADENOSINE DEAMINASE 2"/>
    <property type="match status" value="1"/>
</dbReference>
<dbReference type="EMBL" id="JBGFUD010006269">
    <property type="protein sequence ID" value="MFH4980898.1"/>
    <property type="molecule type" value="Genomic_DNA"/>
</dbReference>
<name>A0ABD6ELZ5_9BILA</name>